<keyword evidence="4 7" id="KW-0472">Membrane</keyword>
<keyword evidence="7" id="KW-1133">Transmembrane helix</keyword>
<dbReference type="GO" id="GO:0016020">
    <property type="term" value="C:membrane"/>
    <property type="evidence" value="ECO:0007669"/>
    <property type="project" value="UniProtKB-SubCell"/>
</dbReference>
<protein>
    <submittedName>
        <fullName evidence="9">Uncharacterized protein LOC34619059</fullName>
    </submittedName>
</protein>
<evidence type="ECO:0000256" key="6">
    <source>
        <dbReference type="SAM" id="MobiDB-lite"/>
    </source>
</evidence>
<feature type="transmembrane region" description="Helical" evidence="7">
    <location>
        <begin position="305"/>
        <end position="323"/>
    </location>
</feature>
<evidence type="ECO:0000256" key="1">
    <source>
        <dbReference type="ARBA" id="ARBA00004370"/>
    </source>
</evidence>
<sequence length="391" mass="41435">MTRPAAAAPPPAEVCNPEGGAASWKQPSAFLRIENSLLKIRTVFYQNIVSPVCDAICKVLPPCIHPDVLSFTGLCCASAAAFCCCAANASGSSEQLALAALFWILYGIFDNIDGKQARRLGACSAGGDFFDHSSDSVSSSFAALIILHMLCGPAAAASAAGTSTAAAGKAAAAASGPQVCFQSATDLRIRPLIFSISFTLLSQIPFFIATWAHPIVGRTMLSASVDGPGSFSVDELNLLVIPGLLLLRALFPWVFAVSLADAVSLLPAIGPFLSSAARSFMGGFASTILLEEEEQHQPSQEQRQLTLGLCVLTVSVAFSLLQSSRLIRRLLSREHIPRFLPGVCFFAATFWFAPPLGLQIICFSLLCLELIAARLKLHVRSLLVSERLSGF</sequence>
<dbReference type="InterPro" id="IPR014472">
    <property type="entry name" value="CHOPT"/>
</dbReference>
<keyword evidence="8" id="KW-1185">Reference proteome</keyword>
<name>A0A6P6RSV4_9EIME</name>
<evidence type="ECO:0000256" key="4">
    <source>
        <dbReference type="ARBA" id="ARBA00023136"/>
    </source>
</evidence>
<dbReference type="AlphaFoldDB" id="A0A6P6RSV4"/>
<evidence type="ECO:0000256" key="2">
    <source>
        <dbReference type="ARBA" id="ARBA00010441"/>
    </source>
</evidence>
<dbReference type="GO" id="GO:0008654">
    <property type="term" value="P:phospholipid biosynthetic process"/>
    <property type="evidence" value="ECO:0007669"/>
    <property type="project" value="InterPro"/>
</dbReference>
<keyword evidence="7" id="KW-0812">Transmembrane</keyword>
<evidence type="ECO:0000256" key="3">
    <source>
        <dbReference type="ARBA" id="ARBA00022679"/>
    </source>
</evidence>
<organism evidence="8 9">
    <name type="scientific">Cyclospora cayetanensis</name>
    <dbReference type="NCBI Taxonomy" id="88456"/>
    <lineage>
        <taxon>Eukaryota</taxon>
        <taxon>Sar</taxon>
        <taxon>Alveolata</taxon>
        <taxon>Apicomplexa</taxon>
        <taxon>Conoidasida</taxon>
        <taxon>Coccidia</taxon>
        <taxon>Eucoccidiorida</taxon>
        <taxon>Eimeriorina</taxon>
        <taxon>Eimeriidae</taxon>
        <taxon>Cyclospora</taxon>
    </lineage>
</organism>
<dbReference type="GO" id="GO:0016780">
    <property type="term" value="F:phosphotransferase activity, for other substituted phosphate groups"/>
    <property type="evidence" value="ECO:0007669"/>
    <property type="project" value="InterPro"/>
</dbReference>
<feature type="region of interest" description="Disordered" evidence="6">
    <location>
        <begin position="1"/>
        <end position="21"/>
    </location>
</feature>
<dbReference type="PANTHER" id="PTHR10414">
    <property type="entry name" value="ETHANOLAMINEPHOSPHOTRANSFERASE"/>
    <property type="match status" value="1"/>
</dbReference>
<feature type="transmembrane region" description="Helical" evidence="7">
    <location>
        <begin position="263"/>
        <end position="285"/>
    </location>
</feature>
<dbReference type="Proteomes" id="UP000515125">
    <property type="component" value="Unplaced"/>
</dbReference>
<dbReference type="InterPro" id="IPR000462">
    <property type="entry name" value="CDP-OH_P_trans"/>
</dbReference>
<feature type="transmembrane region" description="Helical" evidence="7">
    <location>
        <begin position="236"/>
        <end position="256"/>
    </location>
</feature>
<dbReference type="PROSITE" id="PS00379">
    <property type="entry name" value="CDP_ALCOHOL_P_TRANSF"/>
    <property type="match status" value="1"/>
</dbReference>
<accession>A0A6P6RSV4</accession>
<dbReference type="GeneID" id="34619059"/>
<dbReference type="OrthoDB" id="196717at2759"/>
<dbReference type="Pfam" id="PF01066">
    <property type="entry name" value="CDP-OH_P_transf"/>
    <property type="match status" value="1"/>
</dbReference>
<evidence type="ECO:0000256" key="5">
    <source>
        <dbReference type="RuleBase" id="RU003750"/>
    </source>
</evidence>
<dbReference type="InterPro" id="IPR043130">
    <property type="entry name" value="CDP-OH_PTrfase_TM_dom"/>
</dbReference>
<comment type="similarity">
    <text evidence="2 5">Belongs to the CDP-alcohol phosphatidyltransferase class-I family.</text>
</comment>
<evidence type="ECO:0000256" key="7">
    <source>
        <dbReference type="SAM" id="Phobius"/>
    </source>
</evidence>
<dbReference type="PANTHER" id="PTHR10414:SF37">
    <property type="entry name" value="BB IN A BOXCAR, ISOFORM C"/>
    <property type="match status" value="1"/>
</dbReference>
<evidence type="ECO:0000313" key="8">
    <source>
        <dbReference type="Proteomes" id="UP000515125"/>
    </source>
</evidence>
<reference evidence="9" key="1">
    <citation type="submission" date="2025-08" db="UniProtKB">
        <authorList>
            <consortium name="RefSeq"/>
        </authorList>
    </citation>
    <scope>IDENTIFICATION</scope>
</reference>
<dbReference type="Gene3D" id="1.20.120.1760">
    <property type="match status" value="1"/>
</dbReference>
<comment type="subcellular location">
    <subcellularLocation>
        <location evidence="1">Membrane</location>
    </subcellularLocation>
</comment>
<proteinExistence type="inferred from homology"/>
<dbReference type="RefSeq" id="XP_026190888.1">
    <property type="nucleotide sequence ID" value="XM_026335103.1"/>
</dbReference>
<gene>
    <name evidence="9" type="primary">LOC34619059</name>
</gene>
<dbReference type="InterPro" id="IPR048254">
    <property type="entry name" value="CDP_ALCOHOL_P_TRANSF_CS"/>
</dbReference>
<keyword evidence="3 5" id="KW-0808">Transferase</keyword>
<feature type="transmembrane region" description="Helical" evidence="7">
    <location>
        <begin position="335"/>
        <end position="352"/>
    </location>
</feature>
<feature type="transmembrane region" description="Helical" evidence="7">
    <location>
        <begin position="192"/>
        <end position="216"/>
    </location>
</feature>
<evidence type="ECO:0000313" key="9">
    <source>
        <dbReference type="RefSeq" id="XP_026190888.1"/>
    </source>
</evidence>